<evidence type="ECO:0000313" key="1">
    <source>
        <dbReference type="EMBL" id="MEV0363088.1"/>
    </source>
</evidence>
<gene>
    <name evidence="1" type="ORF">AB0H72_10340</name>
</gene>
<dbReference type="Proteomes" id="UP001551658">
    <property type="component" value="Unassembled WGS sequence"/>
</dbReference>
<keyword evidence="2" id="KW-1185">Reference proteome</keyword>
<name>A0ABV3F648_9NOCA</name>
<organism evidence="1 2">
    <name type="scientific">Nocardia fusca</name>
    <dbReference type="NCBI Taxonomy" id="941183"/>
    <lineage>
        <taxon>Bacteria</taxon>
        <taxon>Bacillati</taxon>
        <taxon>Actinomycetota</taxon>
        <taxon>Actinomycetes</taxon>
        <taxon>Mycobacteriales</taxon>
        <taxon>Nocardiaceae</taxon>
        <taxon>Nocardia</taxon>
    </lineage>
</organism>
<sequence length="118" mass="12198">MTIVTALIAGAAAGGQEAASAAVRDAYLALRNRISGGSGDAQAAIEANEAAPGGDVAALDSVVRRSRVVDDATQRESAERLLSVVPTEYVEYARGRIDLSHAQGVQVGNYNTQHNTFG</sequence>
<accession>A0ABV3F648</accession>
<dbReference type="RefSeq" id="WP_357976677.1">
    <property type="nucleotide sequence ID" value="NZ_JBFAIH010000004.1"/>
</dbReference>
<reference evidence="1 2" key="1">
    <citation type="submission" date="2024-06" db="EMBL/GenBank/DDBJ databases">
        <title>The Natural Products Discovery Center: Release of the First 8490 Sequenced Strains for Exploring Actinobacteria Biosynthetic Diversity.</title>
        <authorList>
            <person name="Kalkreuter E."/>
            <person name="Kautsar S.A."/>
            <person name="Yang D."/>
            <person name="Bader C.D."/>
            <person name="Teijaro C.N."/>
            <person name="Fluegel L."/>
            <person name="Davis C.M."/>
            <person name="Simpson J.R."/>
            <person name="Lauterbach L."/>
            <person name="Steele A.D."/>
            <person name="Gui C."/>
            <person name="Meng S."/>
            <person name="Li G."/>
            <person name="Viehrig K."/>
            <person name="Ye F."/>
            <person name="Su P."/>
            <person name="Kiefer A.F."/>
            <person name="Nichols A."/>
            <person name="Cepeda A.J."/>
            <person name="Yan W."/>
            <person name="Fan B."/>
            <person name="Jiang Y."/>
            <person name="Adhikari A."/>
            <person name="Zheng C.-J."/>
            <person name="Schuster L."/>
            <person name="Cowan T.M."/>
            <person name="Smanski M.J."/>
            <person name="Chevrette M.G."/>
            <person name="De Carvalho L.P.S."/>
            <person name="Shen B."/>
        </authorList>
    </citation>
    <scope>NUCLEOTIDE SEQUENCE [LARGE SCALE GENOMIC DNA]</scope>
    <source>
        <strain evidence="1 2">NPDC050671</strain>
    </source>
</reference>
<comment type="caution">
    <text evidence="1">The sequence shown here is derived from an EMBL/GenBank/DDBJ whole genome shotgun (WGS) entry which is preliminary data.</text>
</comment>
<dbReference type="EMBL" id="JBFAIH010000004">
    <property type="protein sequence ID" value="MEV0363088.1"/>
    <property type="molecule type" value="Genomic_DNA"/>
</dbReference>
<evidence type="ECO:0000313" key="2">
    <source>
        <dbReference type="Proteomes" id="UP001551658"/>
    </source>
</evidence>
<proteinExistence type="predicted"/>
<protein>
    <submittedName>
        <fullName evidence="1">Uncharacterized protein</fullName>
    </submittedName>
</protein>